<protein>
    <submittedName>
        <fullName evidence="1">Uncharacterized protein</fullName>
    </submittedName>
</protein>
<gene>
    <name evidence="1" type="ORF">A8990_11562</name>
</gene>
<proteinExistence type="predicted"/>
<dbReference type="Proteomes" id="UP000256304">
    <property type="component" value="Unassembled WGS sequence"/>
</dbReference>
<organism evidence="1 2">
    <name type="scientific">Paenibacillus taihuensis</name>
    <dbReference type="NCBI Taxonomy" id="1156355"/>
    <lineage>
        <taxon>Bacteria</taxon>
        <taxon>Bacillati</taxon>
        <taxon>Bacillota</taxon>
        <taxon>Bacilli</taxon>
        <taxon>Bacillales</taxon>
        <taxon>Paenibacillaceae</taxon>
        <taxon>Paenibacillus</taxon>
    </lineage>
</organism>
<name>A0A3D9S6B3_9BACL</name>
<reference evidence="1 2" key="1">
    <citation type="submission" date="2018-08" db="EMBL/GenBank/DDBJ databases">
        <title>Genomic Encyclopedia of Type Strains, Phase III (KMG-III): the genomes of soil and plant-associated and newly described type strains.</title>
        <authorList>
            <person name="Whitman W."/>
        </authorList>
    </citation>
    <scope>NUCLEOTIDE SEQUENCE [LARGE SCALE GENOMIC DNA]</scope>
    <source>
        <strain evidence="1 2">CGMCC 1.10966</strain>
    </source>
</reference>
<evidence type="ECO:0000313" key="1">
    <source>
        <dbReference type="EMBL" id="REE84385.1"/>
    </source>
</evidence>
<evidence type="ECO:0000313" key="2">
    <source>
        <dbReference type="Proteomes" id="UP000256304"/>
    </source>
</evidence>
<comment type="caution">
    <text evidence="1">The sequence shown here is derived from an EMBL/GenBank/DDBJ whole genome shotgun (WGS) entry which is preliminary data.</text>
</comment>
<keyword evidence="2" id="KW-1185">Reference proteome</keyword>
<accession>A0A3D9S6B3</accession>
<dbReference type="AlphaFoldDB" id="A0A3D9S6B3"/>
<sequence>MTDDGEPFAAEQLPIDVSLLGKKGKCSIDVEVLENQGGMQHGNYISRLCHAQAAKLYKLGGSQTDGE</sequence>
<dbReference type="EMBL" id="QTTN01000015">
    <property type="protein sequence ID" value="REE84385.1"/>
    <property type="molecule type" value="Genomic_DNA"/>
</dbReference>